<keyword evidence="4" id="KW-1185">Reference proteome</keyword>
<evidence type="ECO:0000313" key="4">
    <source>
        <dbReference type="Proteomes" id="UP000001745"/>
    </source>
</evidence>
<evidence type="ECO:0000259" key="2">
    <source>
        <dbReference type="Pfam" id="PF06985"/>
    </source>
</evidence>
<name>B8MJI2_TALSN</name>
<evidence type="ECO:0000256" key="1">
    <source>
        <dbReference type="SAM" id="MobiDB-lite"/>
    </source>
</evidence>
<dbReference type="HOGENOM" id="CLU_750432_0_0_1"/>
<dbReference type="PANTHER" id="PTHR24148:SF73">
    <property type="entry name" value="HET DOMAIN PROTEIN (AFU_ORTHOLOGUE AFUA_8G01020)"/>
    <property type="match status" value="1"/>
</dbReference>
<dbReference type="PANTHER" id="PTHR24148">
    <property type="entry name" value="ANKYRIN REPEAT DOMAIN-CONTAINING PROTEIN 39 HOMOLOG-RELATED"/>
    <property type="match status" value="1"/>
</dbReference>
<protein>
    <recommendedName>
        <fullName evidence="2">Heterokaryon incompatibility domain-containing protein</fullName>
    </recommendedName>
</protein>
<dbReference type="RefSeq" id="XP_002485135.1">
    <property type="nucleotide sequence ID" value="XM_002485090.1"/>
</dbReference>
<dbReference type="Proteomes" id="UP000001745">
    <property type="component" value="Unassembled WGS sequence"/>
</dbReference>
<dbReference type="PhylomeDB" id="B8MJI2"/>
<dbReference type="Pfam" id="PF06985">
    <property type="entry name" value="HET"/>
    <property type="match status" value="1"/>
</dbReference>
<dbReference type="STRING" id="441959.B8MJI2"/>
<reference evidence="4" key="1">
    <citation type="journal article" date="2015" name="Genome Announc.">
        <title>Genome sequence of the AIDS-associated pathogen Penicillium marneffei (ATCC18224) and its near taxonomic relative Talaromyces stipitatus (ATCC10500).</title>
        <authorList>
            <person name="Nierman W.C."/>
            <person name="Fedorova-Abrams N.D."/>
            <person name="Andrianopoulos A."/>
        </authorList>
    </citation>
    <scope>NUCLEOTIDE SEQUENCE [LARGE SCALE GENOMIC DNA]</scope>
    <source>
        <strain evidence="4">ATCC 10500 / CBS 375.48 / QM 6759 / NRRL 1006</strain>
    </source>
</reference>
<dbReference type="AlphaFoldDB" id="B8MJI2"/>
<dbReference type="eggNOG" id="ENOG502SMGK">
    <property type="taxonomic scope" value="Eukaryota"/>
</dbReference>
<dbReference type="VEuPathDB" id="FungiDB:TSTA_046360"/>
<sequence>MKTFRLINTISWTVETFQIGKSPPYLAISYAWSDNIFPEKLPLNGSFGGDAFAQTIQKRGLTPVKYSWVDRYCIIQDSDDDMNEQIPLMSQIFGNAKAVLIILTTELNLKQKEVDYGTIQLDEALTVWREEAWTNAEAREYWEFGEGRTKLVRAMDILSRFTKAAWGTRVWTLQEYILATNVLWIDQFGIIERTVRGESLVNEYELLFSHFSGMAAFRTAATSRNSERDQTRVLEMLGNRQAFLLVDEVYGIMAASTVEIIVQPKESRESAWKRWLEAALTAGHLRWLMLPPGMLLTEEAYLSPQDKSGLALFFPPMDSVPKVTLWPLTVTRGVKTDGTGSSYVRDQTRNKNKQTVHLSSGTKQELQPQ</sequence>
<gene>
    <name evidence="3" type="ORF">TSTA_046360</name>
</gene>
<dbReference type="EMBL" id="EQ962657">
    <property type="protein sequence ID" value="EED15182.1"/>
    <property type="molecule type" value="Genomic_DNA"/>
</dbReference>
<accession>B8MJI2</accession>
<feature type="region of interest" description="Disordered" evidence="1">
    <location>
        <begin position="337"/>
        <end position="369"/>
    </location>
</feature>
<feature type="compositionally biased region" description="Polar residues" evidence="1">
    <location>
        <begin position="353"/>
        <end position="369"/>
    </location>
</feature>
<dbReference type="InterPro" id="IPR052895">
    <property type="entry name" value="HetReg/Transcr_Mod"/>
</dbReference>
<dbReference type="GeneID" id="8099547"/>
<dbReference type="InterPro" id="IPR010730">
    <property type="entry name" value="HET"/>
</dbReference>
<feature type="domain" description="Heterokaryon incompatibility" evidence="2">
    <location>
        <begin position="25"/>
        <end position="175"/>
    </location>
</feature>
<dbReference type="OrthoDB" id="4850726at2759"/>
<evidence type="ECO:0000313" key="3">
    <source>
        <dbReference type="EMBL" id="EED15182.1"/>
    </source>
</evidence>
<dbReference type="InParanoid" id="B8MJI2"/>
<organism evidence="3 4">
    <name type="scientific">Talaromyces stipitatus (strain ATCC 10500 / CBS 375.48 / QM 6759 / NRRL 1006)</name>
    <name type="common">Penicillium stipitatum</name>
    <dbReference type="NCBI Taxonomy" id="441959"/>
    <lineage>
        <taxon>Eukaryota</taxon>
        <taxon>Fungi</taxon>
        <taxon>Dikarya</taxon>
        <taxon>Ascomycota</taxon>
        <taxon>Pezizomycotina</taxon>
        <taxon>Eurotiomycetes</taxon>
        <taxon>Eurotiomycetidae</taxon>
        <taxon>Eurotiales</taxon>
        <taxon>Trichocomaceae</taxon>
        <taxon>Talaromyces</taxon>
        <taxon>Talaromyces sect. Talaromyces</taxon>
    </lineage>
</organism>
<proteinExistence type="predicted"/>